<dbReference type="PANTHER" id="PTHR23308">
    <property type="entry name" value="NUCLEAR INHIBITOR OF PROTEIN PHOSPHATASE-1"/>
    <property type="match status" value="1"/>
</dbReference>
<dbReference type="PROSITE" id="PS50006">
    <property type="entry name" value="FHA_DOMAIN"/>
    <property type="match status" value="1"/>
</dbReference>
<reference evidence="3" key="1">
    <citation type="submission" date="2023-08" db="EMBL/GenBank/DDBJ databases">
        <authorList>
            <person name="Audoor S."/>
            <person name="Bilcke G."/>
        </authorList>
    </citation>
    <scope>NUCLEOTIDE SEQUENCE</scope>
</reference>
<dbReference type="Gene3D" id="2.60.200.20">
    <property type="match status" value="1"/>
</dbReference>
<accession>A0AAD2JKS3</accession>
<organism evidence="3 4">
    <name type="scientific">Cylindrotheca closterium</name>
    <dbReference type="NCBI Taxonomy" id="2856"/>
    <lineage>
        <taxon>Eukaryota</taxon>
        <taxon>Sar</taxon>
        <taxon>Stramenopiles</taxon>
        <taxon>Ochrophyta</taxon>
        <taxon>Bacillariophyta</taxon>
        <taxon>Bacillariophyceae</taxon>
        <taxon>Bacillariophycidae</taxon>
        <taxon>Bacillariales</taxon>
        <taxon>Bacillariaceae</taxon>
        <taxon>Cylindrotheca</taxon>
    </lineage>
</organism>
<dbReference type="InterPro" id="IPR008984">
    <property type="entry name" value="SMAD_FHA_dom_sf"/>
</dbReference>
<evidence type="ECO:0000259" key="2">
    <source>
        <dbReference type="PROSITE" id="PS50006"/>
    </source>
</evidence>
<evidence type="ECO:0000313" key="3">
    <source>
        <dbReference type="EMBL" id="CAJ1959840.1"/>
    </source>
</evidence>
<dbReference type="SMART" id="SM00240">
    <property type="entry name" value="FHA"/>
    <property type="match status" value="1"/>
</dbReference>
<keyword evidence="4" id="KW-1185">Reference proteome</keyword>
<gene>
    <name evidence="3" type="ORF">CYCCA115_LOCUS18259</name>
</gene>
<sequence length="336" mass="36733">MSTTFNTCKVNVKLCGSIPRDENLSLVQCAPLMLPSGPMNTYLSRSSRNSESSLDCMSIDEGQNVASQLCSQLSSLEKQRSQPRNEYDAPGWAVPACGEARLEPVFDSIDRQPPIDLTNQAVFRVGRSPNSDVKLAHVTSSRKHAMLFHHSNGSCYVIDCESAHGTYVNGARIVSPPNGGVVIPHKVKRGSIIRFGGPGAPSFMLKSFSFELEEMRQFPTVAHSTLSPASAVNAEVEHNTRYNALGPTARSSLLSTLTSKRSFDSMSTVEDLDYQEKDEMRCSSPPLSPQQQQVRLVSPDLSQPGHKRRRVSFSSAPPKAFYANLVSPNLSGDENE</sequence>
<dbReference type="Pfam" id="PF00498">
    <property type="entry name" value="FHA"/>
    <property type="match status" value="1"/>
</dbReference>
<name>A0AAD2JKS3_9STRA</name>
<dbReference type="InterPro" id="IPR000253">
    <property type="entry name" value="FHA_dom"/>
</dbReference>
<proteinExistence type="predicted"/>
<dbReference type="Proteomes" id="UP001295423">
    <property type="component" value="Unassembled WGS sequence"/>
</dbReference>
<protein>
    <recommendedName>
        <fullName evidence="2">FHA domain-containing protein</fullName>
    </recommendedName>
</protein>
<evidence type="ECO:0000313" key="4">
    <source>
        <dbReference type="Proteomes" id="UP001295423"/>
    </source>
</evidence>
<evidence type="ECO:0000256" key="1">
    <source>
        <dbReference type="SAM" id="MobiDB-lite"/>
    </source>
</evidence>
<feature type="region of interest" description="Disordered" evidence="1">
    <location>
        <begin position="279"/>
        <end position="315"/>
    </location>
</feature>
<dbReference type="EMBL" id="CAKOGP040002025">
    <property type="protein sequence ID" value="CAJ1959840.1"/>
    <property type="molecule type" value="Genomic_DNA"/>
</dbReference>
<feature type="domain" description="FHA" evidence="2">
    <location>
        <begin position="123"/>
        <end position="173"/>
    </location>
</feature>
<dbReference type="SUPFAM" id="SSF49879">
    <property type="entry name" value="SMAD/FHA domain"/>
    <property type="match status" value="1"/>
</dbReference>
<feature type="compositionally biased region" description="Low complexity" evidence="1">
    <location>
        <begin position="283"/>
        <end position="299"/>
    </location>
</feature>
<comment type="caution">
    <text evidence="3">The sequence shown here is derived from an EMBL/GenBank/DDBJ whole genome shotgun (WGS) entry which is preliminary data.</text>
</comment>
<dbReference type="AlphaFoldDB" id="A0AAD2JKS3"/>
<dbReference type="InterPro" id="IPR050923">
    <property type="entry name" value="Cell_Proc_Reg/RNA_Proc"/>
</dbReference>
<dbReference type="CDD" id="cd00060">
    <property type="entry name" value="FHA"/>
    <property type="match status" value="1"/>
</dbReference>